<evidence type="ECO:0000259" key="8">
    <source>
        <dbReference type="Pfam" id="PF00136"/>
    </source>
</evidence>
<dbReference type="PRINTS" id="PR00106">
    <property type="entry name" value="DNAPOLB"/>
</dbReference>
<dbReference type="SUPFAM" id="SSF53098">
    <property type="entry name" value="Ribonuclease H-like"/>
    <property type="match status" value="1"/>
</dbReference>
<proteinExistence type="inferred from homology"/>
<evidence type="ECO:0000256" key="1">
    <source>
        <dbReference type="ARBA" id="ARBA00005755"/>
    </source>
</evidence>
<dbReference type="InterPro" id="IPR017964">
    <property type="entry name" value="DNA-dir_DNA_pol_B_CS"/>
</dbReference>
<name>A0A382H6Q2_9ZZZZ</name>
<dbReference type="InterPro" id="IPR006172">
    <property type="entry name" value="DNA-dir_DNA_pol_B"/>
</dbReference>
<dbReference type="InterPro" id="IPR042087">
    <property type="entry name" value="DNA_pol_B_thumb"/>
</dbReference>
<keyword evidence="3" id="KW-0808">Transferase</keyword>
<reference evidence="10" key="1">
    <citation type="submission" date="2018-05" db="EMBL/GenBank/DDBJ databases">
        <authorList>
            <person name="Lanie J.A."/>
            <person name="Ng W.-L."/>
            <person name="Kazmierczak K.M."/>
            <person name="Andrzejewski T.M."/>
            <person name="Davidsen T.M."/>
            <person name="Wayne K.J."/>
            <person name="Tettelin H."/>
            <person name="Glass J.I."/>
            <person name="Rusch D."/>
            <person name="Podicherti R."/>
            <person name="Tsui H.-C.T."/>
            <person name="Winkler M.E."/>
        </authorList>
    </citation>
    <scope>NUCLEOTIDE SEQUENCE</scope>
</reference>
<dbReference type="InterPro" id="IPR050240">
    <property type="entry name" value="DNA_pol_type-B"/>
</dbReference>
<dbReference type="InterPro" id="IPR012337">
    <property type="entry name" value="RNaseH-like_sf"/>
</dbReference>
<feature type="non-terminal residue" evidence="10">
    <location>
        <position position="476"/>
    </location>
</feature>
<dbReference type="GO" id="GO:0000166">
    <property type="term" value="F:nucleotide binding"/>
    <property type="evidence" value="ECO:0007669"/>
    <property type="project" value="InterPro"/>
</dbReference>
<dbReference type="InterPro" id="IPR006133">
    <property type="entry name" value="DNA-dir_DNA_pol_B_exonuc"/>
</dbReference>
<dbReference type="PANTHER" id="PTHR10322:SF23">
    <property type="entry name" value="DNA POLYMERASE DELTA CATALYTIC SUBUNIT"/>
    <property type="match status" value="1"/>
</dbReference>
<dbReference type="SUPFAM" id="SSF56672">
    <property type="entry name" value="DNA/RNA polymerases"/>
    <property type="match status" value="1"/>
</dbReference>
<feature type="domain" description="DNA-directed DNA polymerase family B exonuclease" evidence="9">
    <location>
        <begin position="17"/>
        <end position="124"/>
    </location>
</feature>
<dbReference type="PANTHER" id="PTHR10322">
    <property type="entry name" value="DNA POLYMERASE CATALYTIC SUBUNIT"/>
    <property type="match status" value="1"/>
</dbReference>
<comment type="catalytic activity">
    <reaction evidence="7">
        <text>DNA(n) + a 2'-deoxyribonucleoside 5'-triphosphate = DNA(n+1) + diphosphate</text>
        <dbReference type="Rhea" id="RHEA:22508"/>
        <dbReference type="Rhea" id="RHEA-COMP:17339"/>
        <dbReference type="Rhea" id="RHEA-COMP:17340"/>
        <dbReference type="ChEBI" id="CHEBI:33019"/>
        <dbReference type="ChEBI" id="CHEBI:61560"/>
        <dbReference type="ChEBI" id="CHEBI:173112"/>
        <dbReference type="EC" id="2.7.7.7"/>
    </reaction>
</comment>
<dbReference type="InterPro" id="IPR023211">
    <property type="entry name" value="DNA_pol_palm_dom_sf"/>
</dbReference>
<evidence type="ECO:0000256" key="5">
    <source>
        <dbReference type="ARBA" id="ARBA00022932"/>
    </source>
</evidence>
<dbReference type="Pfam" id="PF00136">
    <property type="entry name" value="DNA_pol_B"/>
    <property type="match status" value="1"/>
</dbReference>
<protein>
    <recommendedName>
        <fullName evidence="2">DNA-directed DNA polymerase</fullName>
        <ecNumber evidence="2">2.7.7.7</ecNumber>
    </recommendedName>
</protein>
<dbReference type="Gene3D" id="3.90.1600.10">
    <property type="entry name" value="Palm domain of DNA polymerase"/>
    <property type="match status" value="1"/>
</dbReference>
<keyword evidence="5" id="KW-0239">DNA-directed DNA polymerase</keyword>
<dbReference type="GO" id="GO:0003677">
    <property type="term" value="F:DNA binding"/>
    <property type="evidence" value="ECO:0007669"/>
    <property type="project" value="UniProtKB-KW"/>
</dbReference>
<accession>A0A382H6Q2</accession>
<keyword evidence="4" id="KW-0548">Nucleotidyltransferase</keyword>
<evidence type="ECO:0000256" key="2">
    <source>
        <dbReference type="ARBA" id="ARBA00012417"/>
    </source>
</evidence>
<dbReference type="InterPro" id="IPR036397">
    <property type="entry name" value="RNaseH_sf"/>
</dbReference>
<feature type="non-terminal residue" evidence="10">
    <location>
        <position position="1"/>
    </location>
</feature>
<evidence type="ECO:0000313" key="10">
    <source>
        <dbReference type="EMBL" id="SVB82849.1"/>
    </source>
</evidence>
<evidence type="ECO:0000256" key="6">
    <source>
        <dbReference type="ARBA" id="ARBA00023125"/>
    </source>
</evidence>
<dbReference type="Gene3D" id="1.10.132.60">
    <property type="entry name" value="DNA polymerase family B, C-terminal domain"/>
    <property type="match status" value="1"/>
</dbReference>
<evidence type="ECO:0000256" key="7">
    <source>
        <dbReference type="ARBA" id="ARBA00049244"/>
    </source>
</evidence>
<dbReference type="EMBL" id="UINC01059439">
    <property type="protein sequence ID" value="SVB82849.1"/>
    <property type="molecule type" value="Genomic_DNA"/>
</dbReference>
<evidence type="ECO:0000259" key="9">
    <source>
        <dbReference type="Pfam" id="PF03104"/>
    </source>
</evidence>
<evidence type="ECO:0000256" key="3">
    <source>
        <dbReference type="ARBA" id="ARBA00022679"/>
    </source>
</evidence>
<gene>
    <name evidence="10" type="ORF">METZ01_LOCUS235703</name>
</gene>
<organism evidence="10">
    <name type="scientific">marine metagenome</name>
    <dbReference type="NCBI Taxonomy" id="408172"/>
    <lineage>
        <taxon>unclassified sequences</taxon>
        <taxon>metagenomes</taxon>
        <taxon>ecological metagenomes</taxon>
    </lineage>
</organism>
<dbReference type="Pfam" id="PF03104">
    <property type="entry name" value="DNA_pol_B_exo1"/>
    <property type="match status" value="1"/>
</dbReference>
<dbReference type="GO" id="GO:0006261">
    <property type="term" value="P:DNA-templated DNA replication"/>
    <property type="evidence" value="ECO:0007669"/>
    <property type="project" value="TreeGrafter"/>
</dbReference>
<dbReference type="Gene3D" id="3.30.420.10">
    <property type="entry name" value="Ribonuclease H-like superfamily/Ribonuclease H"/>
    <property type="match status" value="1"/>
</dbReference>
<dbReference type="EC" id="2.7.7.7" evidence="2"/>
<keyword evidence="6" id="KW-0238">DNA-binding</keyword>
<feature type="domain" description="DNA-directed DNA polymerase family B multifunctional" evidence="8">
    <location>
        <begin position="201"/>
        <end position="475"/>
    </location>
</feature>
<dbReference type="PROSITE" id="PS00116">
    <property type="entry name" value="DNA_POLYMERASE_B"/>
    <property type="match status" value="1"/>
</dbReference>
<dbReference type="GO" id="GO:0003887">
    <property type="term" value="F:DNA-directed DNA polymerase activity"/>
    <property type="evidence" value="ECO:0007669"/>
    <property type="project" value="UniProtKB-KW"/>
</dbReference>
<dbReference type="AlphaFoldDB" id="A0A382H6Q2"/>
<sequence>YYSDGLRKVTTYRDFKTKGDYIHIVKNEAEMLKDFCKTINDSGADVITGYNSDGFDLPFIKTRAELLNIKLEIGPIKSGIKLERAGRRGHSARIPGLTHFDSYIFVRNILSSNLKTNSLKLDDVAHELTGHKKEEHLGAFVSELWKEGGDKNLNRIMSYNLHDSRITWKLADKMMPIAIQFVRIVGIPLFDVSRMRYGRLVEQYIIKNSIDENRVIENKPSESEISIRMRTKIMGAFVYQPIPGVYKKIRVFDFRSLYPSIIIAHNIDPYTLSEDGENKINLPHKTVYFKNEGGFIPALLKNLLEKRSGIKSKLKNVDSESEMGKELDAQSYAIKILANSFYGYLGFYGARWYSIDCAAAVTAMGRKYIDRVIKTAGKYNIKVIYGDTDSVFLIDSPRINTFEQEVNDSLPNPMELEDEGSYISGIFLEKKGSAAGAKKRYALLDNKGKITVKGLESRRGDWSKLAKNAQLDVLNT</sequence>
<dbReference type="SMART" id="SM00486">
    <property type="entry name" value="POLBc"/>
    <property type="match status" value="1"/>
</dbReference>
<dbReference type="InterPro" id="IPR006134">
    <property type="entry name" value="DNA-dir_DNA_pol_B_multi_dom"/>
</dbReference>
<evidence type="ECO:0000256" key="4">
    <source>
        <dbReference type="ARBA" id="ARBA00022695"/>
    </source>
</evidence>
<comment type="similarity">
    <text evidence="1">Belongs to the DNA polymerase type-B family.</text>
</comment>
<dbReference type="InterPro" id="IPR043502">
    <property type="entry name" value="DNA/RNA_pol_sf"/>
</dbReference>
<dbReference type="Gene3D" id="1.10.287.690">
    <property type="entry name" value="Helix hairpin bin"/>
    <property type="match status" value="1"/>
</dbReference>